<reference evidence="12" key="1">
    <citation type="submission" date="2019-02" db="EMBL/GenBank/DDBJ databases">
        <title>A novel Candidatus Liberibacter species associated with the New Zealand native fuchsia psyllid, Ctenarytaina fuchsiae.</title>
        <authorList>
            <person name="Thompson S.M."/>
            <person name="Jorgensen N."/>
            <person name="David C."/>
            <person name="Bulman S.R."/>
            <person name="Smith G.R."/>
        </authorList>
    </citation>
    <scope>NUCLEOTIDE SEQUENCE</scope>
    <source>
        <strain evidence="12">Oxford</strain>
    </source>
</reference>
<dbReference type="PANTHER" id="PTHR23090">
    <property type="entry name" value="NH 3 /GLUTAMINE-DEPENDENT NAD + SYNTHETASE"/>
    <property type="match status" value="1"/>
</dbReference>
<dbReference type="GO" id="GO:0004359">
    <property type="term" value="F:glutaminase activity"/>
    <property type="evidence" value="ECO:0007669"/>
    <property type="project" value="InterPro"/>
</dbReference>
<dbReference type="NCBIfam" id="NF010588">
    <property type="entry name" value="PRK13981.1"/>
    <property type="match status" value="1"/>
</dbReference>
<organism evidence="12 13">
    <name type="scientific">Candidatus Liberibacter ctenarytainae</name>
    <dbReference type="NCBI Taxonomy" id="2020335"/>
    <lineage>
        <taxon>Bacteria</taxon>
        <taxon>Pseudomonadati</taxon>
        <taxon>Pseudomonadota</taxon>
        <taxon>Alphaproteobacteria</taxon>
        <taxon>Hyphomicrobiales</taxon>
        <taxon>Rhizobiaceae</taxon>
        <taxon>Liberibacter</taxon>
    </lineage>
</organism>
<dbReference type="PROSITE" id="PS00920">
    <property type="entry name" value="NITRIL_CHT_1"/>
    <property type="match status" value="1"/>
</dbReference>
<keyword evidence="3 7" id="KW-0436">Ligase</keyword>
<sequence>MDYLLSKNITIAIAQLNPTIGDITGNIALARKAREEAKRQGAHLILFTELFISGYPPEDLIFKTSFIQACHDAVETLTIDTRDNGPGIIIGFPRRNQKGILNSVAILDAGNIIAIRDKISLPNYDEFHEKRIFIPGTFNDPIEFRGIRIGILICEDLWENANICKNLQEKGAELLLILNASPYYRNKLSMRYDMVFQRISQIHLPIIYANQVGGQDELVFDGASFCFNSNHQLAFQMPSFQEQNLMSHWLYHKSSGWHCTSHIPQSTNTPPESEEADYSACILGLRDYVHKNHFHKVIVGLSGGIDSALCATMAVDALGKDNVRTIMLPYIYTSEQSLEDAAACAKALGCRHDVLSIKNFVDNFFSLMSQFFEEEVSGIVAENIQSRIRGNILMTISNKSGEMLLTTSNKSEISVGYGTLYGDMSGGFNPLKDLYKTQVYKLASWRNSHCILGGLGPSGEVIPTKILEKSPSAELRPHQKDQDSLPPYSVLDDILECIIEQEQTLKSIAEKEKYSTEIIHHIENLLYQFEYKRRQSAPGTKITSKSFGRDRLYPIINQFREQ</sequence>
<evidence type="ECO:0000259" key="11">
    <source>
        <dbReference type="PROSITE" id="PS50263"/>
    </source>
</evidence>
<dbReference type="GO" id="GO:0008795">
    <property type="term" value="F:NAD+ synthase activity"/>
    <property type="evidence" value="ECO:0007669"/>
    <property type="project" value="UniProtKB-UniRule"/>
</dbReference>
<dbReference type="HAMAP" id="MF_02090">
    <property type="entry name" value="NadE_glutamine_dep"/>
    <property type="match status" value="1"/>
</dbReference>
<dbReference type="FunFam" id="3.40.50.620:FF:000106">
    <property type="entry name" value="Glutamine-dependent NAD(+) synthetase"/>
    <property type="match status" value="1"/>
</dbReference>
<evidence type="ECO:0000256" key="6">
    <source>
        <dbReference type="ARBA" id="ARBA00023027"/>
    </source>
</evidence>
<comment type="caution">
    <text evidence="7">Lacks conserved residue(s) required for the propagation of feature annotation.</text>
</comment>
<feature type="binding site" evidence="7">
    <location>
        <position position="407"/>
    </location>
    <ligand>
        <name>ATP</name>
        <dbReference type="ChEBI" id="CHEBI:30616"/>
    </ligand>
</feature>
<comment type="function">
    <text evidence="7">Catalyzes the ATP-dependent amidation of deamido-NAD to form NAD. Uses L-glutamine as a nitrogen source.</text>
</comment>
<feature type="active site" description="Proton acceptor; for glutaminase activity" evidence="7">
    <location>
        <position position="49"/>
    </location>
</feature>
<dbReference type="GO" id="GO:0005524">
    <property type="term" value="F:ATP binding"/>
    <property type="evidence" value="ECO:0007669"/>
    <property type="project" value="UniProtKB-UniRule"/>
</dbReference>
<evidence type="ECO:0000256" key="10">
    <source>
        <dbReference type="RuleBase" id="RU003811"/>
    </source>
</evidence>
<dbReference type="GO" id="GO:0005737">
    <property type="term" value="C:cytoplasm"/>
    <property type="evidence" value="ECO:0007669"/>
    <property type="project" value="InterPro"/>
</dbReference>
<feature type="binding site" evidence="7">
    <location>
        <position position="532"/>
    </location>
    <ligand>
        <name>deamido-NAD(+)</name>
        <dbReference type="ChEBI" id="CHEBI:58437"/>
        <note>ligand shared between two neighboring subunits</note>
    </ligand>
</feature>
<dbReference type="Gene3D" id="3.40.50.620">
    <property type="entry name" value="HUPs"/>
    <property type="match status" value="1"/>
</dbReference>
<protein>
    <recommendedName>
        <fullName evidence="7 8">Glutamine-dependent NAD(+) synthetase</fullName>
        <ecNumber evidence="7 8">6.3.5.1</ecNumber>
    </recommendedName>
    <alternativeName>
        <fullName evidence="7 8">NAD(+) synthase [glutamine-hydrolyzing]</fullName>
    </alternativeName>
</protein>
<dbReference type="SUPFAM" id="SSF56317">
    <property type="entry name" value="Carbon-nitrogen hydrolase"/>
    <property type="match status" value="1"/>
</dbReference>
<feature type="binding site" evidence="7">
    <location>
        <position position="383"/>
    </location>
    <ligand>
        <name>deamido-NAD(+)</name>
        <dbReference type="ChEBI" id="CHEBI:58437"/>
        <note>ligand shared between two neighboring subunits</note>
    </ligand>
</feature>
<feature type="active site" description="Nucleophile; for glutaminase activity" evidence="7">
    <location>
        <position position="154"/>
    </location>
</feature>
<dbReference type="InterPro" id="IPR003010">
    <property type="entry name" value="C-N_Hydrolase"/>
</dbReference>
<comment type="catalytic activity">
    <reaction evidence="7 8">
        <text>deamido-NAD(+) + L-glutamine + ATP + H2O = L-glutamate + AMP + diphosphate + NAD(+) + H(+)</text>
        <dbReference type="Rhea" id="RHEA:24384"/>
        <dbReference type="ChEBI" id="CHEBI:15377"/>
        <dbReference type="ChEBI" id="CHEBI:15378"/>
        <dbReference type="ChEBI" id="CHEBI:29985"/>
        <dbReference type="ChEBI" id="CHEBI:30616"/>
        <dbReference type="ChEBI" id="CHEBI:33019"/>
        <dbReference type="ChEBI" id="CHEBI:57540"/>
        <dbReference type="ChEBI" id="CHEBI:58359"/>
        <dbReference type="ChEBI" id="CHEBI:58437"/>
        <dbReference type="ChEBI" id="CHEBI:456215"/>
        <dbReference type="EC" id="6.3.5.1"/>
    </reaction>
</comment>
<evidence type="ECO:0000256" key="3">
    <source>
        <dbReference type="ARBA" id="ARBA00022598"/>
    </source>
</evidence>
<dbReference type="Gene3D" id="3.60.110.10">
    <property type="entry name" value="Carbon-nitrogen hydrolase"/>
    <property type="match status" value="1"/>
</dbReference>
<feature type="active site" description="For glutaminase activity" evidence="7">
    <location>
        <position position="118"/>
    </location>
</feature>
<keyword evidence="4 7" id="KW-0547">Nucleotide-binding</keyword>
<gene>
    <name evidence="7" type="primary">nadE</name>
    <name evidence="12" type="ORF">EU981_03295</name>
</gene>
<proteinExistence type="inferred from homology"/>
<dbReference type="Proteomes" id="UP000736856">
    <property type="component" value="Unassembled WGS sequence"/>
</dbReference>
<feature type="binding site" evidence="7">
    <location>
        <position position="181"/>
    </location>
    <ligand>
        <name>L-glutamine</name>
        <dbReference type="ChEBI" id="CHEBI:58359"/>
    </ligand>
</feature>
<evidence type="ECO:0000256" key="9">
    <source>
        <dbReference type="PROSITE-ProRule" id="PRU10139"/>
    </source>
</evidence>
<feature type="binding site" evidence="7">
    <location>
        <begin position="300"/>
        <end position="307"/>
    </location>
    <ligand>
        <name>ATP</name>
        <dbReference type="ChEBI" id="CHEBI:30616"/>
    </ligand>
</feature>
<dbReference type="InterPro" id="IPR014729">
    <property type="entry name" value="Rossmann-like_a/b/a_fold"/>
</dbReference>
<dbReference type="CDD" id="cd07570">
    <property type="entry name" value="GAT_Gln-NAD-synth"/>
    <property type="match status" value="1"/>
</dbReference>
<dbReference type="GO" id="GO:0000257">
    <property type="term" value="F:nitrilase activity"/>
    <property type="evidence" value="ECO:0007669"/>
    <property type="project" value="UniProtKB-ARBA"/>
</dbReference>
<evidence type="ECO:0000313" key="13">
    <source>
        <dbReference type="Proteomes" id="UP000736856"/>
    </source>
</evidence>
<dbReference type="EMBL" id="SEOL01000005">
    <property type="protein sequence ID" value="MBL0849090.1"/>
    <property type="molecule type" value="Genomic_DNA"/>
</dbReference>
<dbReference type="GO" id="GO:0003952">
    <property type="term" value="F:NAD+ synthase (glutamine-hydrolyzing) activity"/>
    <property type="evidence" value="ECO:0007669"/>
    <property type="project" value="UniProtKB-UniRule"/>
</dbReference>
<dbReference type="EC" id="6.3.5.1" evidence="7 8"/>
<feature type="binding site" evidence="7">
    <location>
        <position position="412"/>
    </location>
    <ligand>
        <name>deamido-NAD(+)</name>
        <dbReference type="ChEBI" id="CHEBI:58437"/>
        <note>ligand shared between two neighboring subunits</note>
    </ligand>
</feature>
<comment type="caution">
    <text evidence="12">The sequence shown here is derived from an EMBL/GenBank/DDBJ whole genome shotgun (WGS) entry which is preliminary data.</text>
</comment>
<keyword evidence="6 7" id="KW-0520">NAD</keyword>
<dbReference type="InterPro" id="IPR014445">
    <property type="entry name" value="Gln-dep_NAD_synthase"/>
</dbReference>
<feature type="binding site" evidence="7">
    <location>
        <position position="124"/>
    </location>
    <ligand>
        <name>L-glutamine</name>
        <dbReference type="ChEBI" id="CHEBI:58359"/>
    </ligand>
</feature>
<dbReference type="PANTHER" id="PTHR23090:SF9">
    <property type="entry name" value="GLUTAMINE-DEPENDENT NAD(+) SYNTHETASE"/>
    <property type="match status" value="1"/>
</dbReference>
<evidence type="ECO:0000313" key="12">
    <source>
        <dbReference type="EMBL" id="MBL0849090.1"/>
    </source>
</evidence>
<dbReference type="AlphaFoldDB" id="A0A937AC93"/>
<dbReference type="GO" id="GO:0009435">
    <property type="term" value="P:NAD+ biosynthetic process"/>
    <property type="evidence" value="ECO:0007669"/>
    <property type="project" value="UniProtKB-UniRule"/>
</dbReference>
<evidence type="ECO:0000256" key="1">
    <source>
        <dbReference type="ARBA" id="ARBA00005188"/>
    </source>
</evidence>
<name>A0A937AC93_9HYPH</name>
<evidence type="ECO:0000256" key="2">
    <source>
        <dbReference type="ARBA" id="ARBA00007145"/>
    </source>
</evidence>
<evidence type="ECO:0000256" key="7">
    <source>
        <dbReference type="HAMAP-Rule" id="MF_02090"/>
    </source>
</evidence>
<dbReference type="NCBIfam" id="TIGR00552">
    <property type="entry name" value="nadE"/>
    <property type="match status" value="1"/>
</dbReference>
<dbReference type="InterPro" id="IPR036526">
    <property type="entry name" value="C-N_Hydrolase_sf"/>
</dbReference>
<dbReference type="InterPro" id="IPR000132">
    <property type="entry name" value="Nitrilase/CN_hydratase_CS"/>
</dbReference>
<dbReference type="Pfam" id="PF00795">
    <property type="entry name" value="CN_hydrolase"/>
    <property type="match status" value="1"/>
</dbReference>
<keyword evidence="5 7" id="KW-0067">ATP-binding</keyword>
<dbReference type="Pfam" id="PF02540">
    <property type="entry name" value="NAD_synthase"/>
    <property type="match status" value="1"/>
</dbReference>
<dbReference type="SUPFAM" id="SSF52402">
    <property type="entry name" value="Adenine nucleotide alpha hydrolases-like"/>
    <property type="match status" value="1"/>
</dbReference>
<accession>A0A937AC93</accession>
<feature type="active site" description="Proton acceptor" evidence="9">
    <location>
        <position position="49"/>
    </location>
</feature>
<dbReference type="PROSITE" id="PS50263">
    <property type="entry name" value="CN_HYDROLASE"/>
    <property type="match status" value="1"/>
</dbReference>
<dbReference type="InterPro" id="IPR022310">
    <property type="entry name" value="NAD/GMP_synthase"/>
</dbReference>
<dbReference type="CDD" id="cd00553">
    <property type="entry name" value="NAD_synthase"/>
    <property type="match status" value="1"/>
</dbReference>
<evidence type="ECO:0000256" key="4">
    <source>
        <dbReference type="ARBA" id="ARBA00022741"/>
    </source>
</evidence>
<evidence type="ECO:0000256" key="8">
    <source>
        <dbReference type="PIRNR" id="PIRNR006630"/>
    </source>
</evidence>
<comment type="similarity">
    <text evidence="10">Belongs to the NAD synthetase family.</text>
</comment>
<evidence type="ECO:0000256" key="5">
    <source>
        <dbReference type="ARBA" id="ARBA00022840"/>
    </source>
</evidence>
<dbReference type="PIRSF" id="PIRSF006630">
    <property type="entry name" value="NADS_GAT"/>
    <property type="match status" value="1"/>
</dbReference>
<comment type="pathway">
    <text evidence="1 7 8">Cofactor biosynthesis; NAD(+) biosynthesis; NAD(+) from deamido-NAD(+) (L-Gln route): step 1/1.</text>
</comment>
<feature type="domain" description="CN hydrolase" evidence="11">
    <location>
        <begin position="9"/>
        <end position="256"/>
    </location>
</feature>
<feature type="binding site" evidence="7">
    <location>
        <position position="187"/>
    </location>
    <ligand>
        <name>L-glutamine</name>
        <dbReference type="ChEBI" id="CHEBI:58359"/>
    </ligand>
</feature>
<comment type="similarity">
    <text evidence="2 7 8">In the C-terminal section; belongs to the NAD synthetase family.</text>
</comment>
<dbReference type="InterPro" id="IPR003694">
    <property type="entry name" value="NAD_synthase"/>
</dbReference>